<evidence type="ECO:0000256" key="2">
    <source>
        <dbReference type="ARBA" id="ARBA00013932"/>
    </source>
</evidence>
<dbReference type="GO" id="GO:0017025">
    <property type="term" value="F:TBP-class protein binding"/>
    <property type="evidence" value="ECO:0007669"/>
    <property type="project" value="InterPro"/>
</dbReference>
<evidence type="ECO:0000259" key="6">
    <source>
        <dbReference type="SMART" id="SM00385"/>
    </source>
</evidence>
<dbReference type="InterPro" id="IPR036915">
    <property type="entry name" value="Cyclin-like_sf"/>
</dbReference>
<dbReference type="Gene3D" id="1.10.472.10">
    <property type="entry name" value="Cyclin-like"/>
    <property type="match status" value="2"/>
</dbReference>
<organism evidence="7 8">
    <name type="scientific">Yanofskybacteria sp. (strain GW2011_GWA1_39_13)</name>
    <dbReference type="NCBI Taxonomy" id="1619019"/>
    <lineage>
        <taxon>Bacteria</taxon>
        <taxon>Candidatus Yanofskyibacteriota</taxon>
    </lineage>
</organism>
<dbReference type="InterPro" id="IPR013763">
    <property type="entry name" value="Cyclin-like_dom"/>
</dbReference>
<proteinExistence type="inferred from homology"/>
<dbReference type="Pfam" id="PF00382">
    <property type="entry name" value="TFIIB"/>
    <property type="match status" value="2"/>
</dbReference>
<dbReference type="PANTHER" id="PTHR11618:SF13">
    <property type="entry name" value="TRANSCRIPTION INITIATION FACTOR IIB"/>
    <property type="match status" value="1"/>
</dbReference>
<comment type="caution">
    <text evidence="7">The sequence shown here is derived from an EMBL/GenBank/DDBJ whole genome shotgun (WGS) entry which is preliminary data.</text>
</comment>
<accession>A0A0G0MED0</accession>
<keyword evidence="4" id="KW-0805">Transcription regulation</keyword>
<dbReference type="AlphaFoldDB" id="A0A0G0MED0"/>
<feature type="domain" description="Cyclin-like" evidence="6">
    <location>
        <begin position="12"/>
        <end position="93"/>
    </location>
</feature>
<keyword evidence="7" id="KW-0648">Protein biosynthesis</keyword>
<evidence type="ECO:0000256" key="3">
    <source>
        <dbReference type="ARBA" id="ARBA00022737"/>
    </source>
</evidence>
<protein>
    <recommendedName>
        <fullName evidence="2">Transcription initiation factor IIB</fullName>
    </recommendedName>
</protein>
<keyword evidence="3" id="KW-0677">Repeat</keyword>
<dbReference type="Proteomes" id="UP000034845">
    <property type="component" value="Unassembled WGS sequence"/>
</dbReference>
<keyword evidence="5" id="KW-0804">Transcription</keyword>
<evidence type="ECO:0000313" key="8">
    <source>
        <dbReference type="Proteomes" id="UP000034845"/>
    </source>
</evidence>
<dbReference type="PROSITE" id="PS00782">
    <property type="entry name" value="TFIIB"/>
    <property type="match status" value="1"/>
</dbReference>
<evidence type="ECO:0000256" key="1">
    <source>
        <dbReference type="ARBA" id="ARBA00010857"/>
    </source>
</evidence>
<sequence>MKDVYALNNSHGAIKRIVSVLGLPGYVEEEISRIYTEAVQRGLVRGHSTEAVVAGVVYAVLRMYDIPRTLNEVSEVTGIDKKKVAKNFKYVSRNLNIRTLPIDPMNYVTRFASELKLEPKTQTKALDIVQIATKEEITSGRSPKGIAAGALYIASKIHNEKKTQAEIAKVADVTEVTVRNSYKELIDSLSFLDKEMEKARAEA</sequence>
<dbReference type="GO" id="GO:0070897">
    <property type="term" value="P:transcription preinitiation complex assembly"/>
    <property type="evidence" value="ECO:0007669"/>
    <property type="project" value="InterPro"/>
</dbReference>
<dbReference type="SUPFAM" id="SSF47954">
    <property type="entry name" value="Cyclin-like"/>
    <property type="match status" value="2"/>
</dbReference>
<dbReference type="FunFam" id="1.10.472.10:FF:000023">
    <property type="entry name" value="Transcription initiation factor IIB"/>
    <property type="match status" value="1"/>
</dbReference>
<evidence type="ECO:0000313" key="7">
    <source>
        <dbReference type="EMBL" id="KKR02439.1"/>
    </source>
</evidence>
<dbReference type="PRINTS" id="PR00685">
    <property type="entry name" value="TIFACTORIIB"/>
</dbReference>
<reference evidence="7 8" key="1">
    <citation type="journal article" date="2015" name="Nature">
        <title>rRNA introns, odd ribosomes, and small enigmatic genomes across a large radiation of phyla.</title>
        <authorList>
            <person name="Brown C.T."/>
            <person name="Hug L.A."/>
            <person name="Thomas B.C."/>
            <person name="Sharon I."/>
            <person name="Castelle C.J."/>
            <person name="Singh A."/>
            <person name="Wilkins M.J."/>
            <person name="Williams K.H."/>
            <person name="Banfield J.F."/>
        </authorList>
    </citation>
    <scope>NUCLEOTIDE SEQUENCE [LARGE SCALE GENOMIC DNA]</scope>
    <source>
        <strain evidence="8">GW2011_GWA1_39_13</strain>
    </source>
</reference>
<comment type="similarity">
    <text evidence="1">Belongs to the TFIIB family.</text>
</comment>
<keyword evidence="7" id="KW-0396">Initiation factor</keyword>
<dbReference type="InterPro" id="IPR013150">
    <property type="entry name" value="TFIIB_cyclin"/>
</dbReference>
<dbReference type="SMART" id="SM00385">
    <property type="entry name" value="CYCLIN"/>
    <property type="match status" value="2"/>
</dbReference>
<gene>
    <name evidence="7" type="ORF">UT29_C0002G0001</name>
</gene>
<dbReference type="CDD" id="cd20550">
    <property type="entry name" value="CYCLIN_TFIIB_archaea_like_rpt2"/>
    <property type="match status" value="1"/>
</dbReference>
<dbReference type="InterPro" id="IPR023486">
    <property type="entry name" value="TFIIB_CS"/>
</dbReference>
<dbReference type="GO" id="GO:0097550">
    <property type="term" value="C:transcription preinitiation complex"/>
    <property type="evidence" value="ECO:0007669"/>
    <property type="project" value="TreeGrafter"/>
</dbReference>
<feature type="domain" description="Cyclin-like" evidence="6">
    <location>
        <begin position="106"/>
        <end position="187"/>
    </location>
</feature>
<evidence type="ECO:0000256" key="5">
    <source>
        <dbReference type="ARBA" id="ARBA00023163"/>
    </source>
</evidence>
<dbReference type="EMBL" id="LBWF01000002">
    <property type="protein sequence ID" value="KKR02439.1"/>
    <property type="molecule type" value="Genomic_DNA"/>
</dbReference>
<dbReference type="InterPro" id="IPR000812">
    <property type="entry name" value="TFIIB"/>
</dbReference>
<dbReference type="GO" id="GO:0003743">
    <property type="term" value="F:translation initiation factor activity"/>
    <property type="evidence" value="ECO:0007669"/>
    <property type="project" value="UniProtKB-KW"/>
</dbReference>
<name>A0A0G0MED0_YANXG</name>
<dbReference type="PANTHER" id="PTHR11618">
    <property type="entry name" value="TRANSCRIPTION INITIATION FACTOR IIB-RELATED"/>
    <property type="match status" value="1"/>
</dbReference>
<evidence type="ECO:0000256" key="4">
    <source>
        <dbReference type="ARBA" id="ARBA00023015"/>
    </source>
</evidence>